<name>A0A7J6CNT0_9TELE</name>
<accession>A0A7J6CNT0</accession>
<protein>
    <submittedName>
        <fullName evidence="2">Uncharacterized protein</fullName>
    </submittedName>
</protein>
<keyword evidence="3" id="KW-1185">Reference proteome</keyword>
<feature type="compositionally biased region" description="Acidic residues" evidence="1">
    <location>
        <begin position="87"/>
        <end position="104"/>
    </location>
</feature>
<evidence type="ECO:0000313" key="3">
    <source>
        <dbReference type="Proteomes" id="UP000579812"/>
    </source>
</evidence>
<organism evidence="2 3">
    <name type="scientific">Onychostoma macrolepis</name>
    <dbReference type="NCBI Taxonomy" id="369639"/>
    <lineage>
        <taxon>Eukaryota</taxon>
        <taxon>Metazoa</taxon>
        <taxon>Chordata</taxon>
        <taxon>Craniata</taxon>
        <taxon>Vertebrata</taxon>
        <taxon>Euteleostomi</taxon>
        <taxon>Actinopterygii</taxon>
        <taxon>Neopterygii</taxon>
        <taxon>Teleostei</taxon>
        <taxon>Ostariophysi</taxon>
        <taxon>Cypriniformes</taxon>
        <taxon>Cyprinidae</taxon>
        <taxon>Acrossocheilinae</taxon>
        <taxon>Onychostoma</taxon>
    </lineage>
</organism>
<feature type="region of interest" description="Disordered" evidence="1">
    <location>
        <begin position="70"/>
        <end position="111"/>
    </location>
</feature>
<sequence length="167" mass="18971">MKEGPTRTDHTVTDARISTKEKIPRRCGCGWEKTTTLRGLHIHMGKKKCDGGSLMQPCTALVWAGQTNGIQGRVDNHSANGPNVAETEQEERKEEEERDVDEPQEVNSVAPLRTELSQRARSLKNLLRRNKIKWPKANEAEVWRKLDEHLSGLLQKALRGQEGERDR</sequence>
<evidence type="ECO:0000313" key="2">
    <source>
        <dbReference type="EMBL" id="KAF4108967.1"/>
    </source>
</evidence>
<reference evidence="2 3" key="1">
    <citation type="submission" date="2020-04" db="EMBL/GenBank/DDBJ databases">
        <title>Chromosome-level genome assembly of a cyprinid fish Onychostoma macrolepis by integration of Nanopore Sequencing, Bionano and Hi-C technology.</title>
        <authorList>
            <person name="Wang D."/>
        </authorList>
    </citation>
    <scope>NUCLEOTIDE SEQUENCE [LARGE SCALE GENOMIC DNA]</scope>
    <source>
        <strain evidence="2">SWU-2019</strain>
        <tissue evidence="2">Muscle</tissue>
    </source>
</reference>
<proteinExistence type="predicted"/>
<dbReference type="Proteomes" id="UP000579812">
    <property type="component" value="Unassembled WGS sequence"/>
</dbReference>
<gene>
    <name evidence="2" type="ORF">G5714_010040</name>
</gene>
<dbReference type="EMBL" id="JAAMOB010000009">
    <property type="protein sequence ID" value="KAF4108967.1"/>
    <property type="molecule type" value="Genomic_DNA"/>
</dbReference>
<comment type="caution">
    <text evidence="2">The sequence shown here is derived from an EMBL/GenBank/DDBJ whole genome shotgun (WGS) entry which is preliminary data.</text>
</comment>
<evidence type="ECO:0000256" key="1">
    <source>
        <dbReference type="SAM" id="MobiDB-lite"/>
    </source>
</evidence>
<dbReference type="AlphaFoldDB" id="A0A7J6CNT0"/>